<evidence type="ECO:0000256" key="4">
    <source>
        <dbReference type="ARBA" id="ARBA00022692"/>
    </source>
</evidence>
<evidence type="ECO:0000256" key="6">
    <source>
        <dbReference type="ARBA" id="ARBA00023136"/>
    </source>
</evidence>
<dbReference type="EMBL" id="JACKWZ010000441">
    <property type="protein sequence ID" value="KAF9407743.1"/>
    <property type="molecule type" value="Genomic_DNA"/>
</dbReference>
<keyword evidence="12" id="KW-1185">Reference proteome</keyword>
<dbReference type="InterPro" id="IPR001320">
    <property type="entry name" value="Iontro_rcpt_C"/>
</dbReference>
<proteinExistence type="inferred from homology"/>
<dbReference type="SUPFAM" id="SSF53850">
    <property type="entry name" value="Periplasmic binding protein-like II"/>
    <property type="match status" value="1"/>
</dbReference>
<comment type="similarity">
    <text evidence="2">Belongs to the glutamate-gated ion channel (TC 1.A.10.1) family.</text>
</comment>
<feature type="transmembrane region" description="Helical" evidence="9">
    <location>
        <begin position="244"/>
        <end position="262"/>
    </location>
</feature>
<keyword evidence="7" id="KW-0675">Receptor</keyword>
<dbReference type="GO" id="GO:0050906">
    <property type="term" value="P:detection of stimulus involved in sensory perception"/>
    <property type="evidence" value="ECO:0007669"/>
    <property type="project" value="UniProtKB-ARBA"/>
</dbReference>
<keyword evidence="8" id="KW-0325">Glycoprotein</keyword>
<feature type="domain" description="Ionotropic glutamate receptor C-terminal" evidence="10">
    <location>
        <begin position="242"/>
        <end position="504"/>
    </location>
</feature>
<evidence type="ECO:0000256" key="5">
    <source>
        <dbReference type="ARBA" id="ARBA00022989"/>
    </source>
</evidence>
<protein>
    <recommendedName>
        <fullName evidence="10">Ionotropic glutamate receptor C-terminal domain-containing protein</fullName>
    </recommendedName>
</protein>
<dbReference type="Proteomes" id="UP000648187">
    <property type="component" value="Unassembled WGS sequence"/>
</dbReference>
<evidence type="ECO:0000313" key="11">
    <source>
        <dbReference type="EMBL" id="KAF9407743.1"/>
    </source>
</evidence>
<keyword evidence="6 9" id="KW-0472">Membrane</keyword>
<evidence type="ECO:0000256" key="1">
    <source>
        <dbReference type="ARBA" id="ARBA00004651"/>
    </source>
</evidence>
<dbReference type="PANTHER" id="PTHR42643:SF33">
    <property type="entry name" value="GLUTAMATE RECEPTOR 2-LIKE PROTEIN"/>
    <property type="match status" value="1"/>
</dbReference>
<dbReference type="PANTHER" id="PTHR42643">
    <property type="entry name" value="IONOTROPIC RECEPTOR 20A-RELATED"/>
    <property type="match status" value="1"/>
</dbReference>
<evidence type="ECO:0000313" key="12">
    <source>
        <dbReference type="Proteomes" id="UP000648187"/>
    </source>
</evidence>
<keyword evidence="3" id="KW-1003">Cell membrane</keyword>
<feature type="transmembrane region" description="Helical" evidence="9">
    <location>
        <begin position="311"/>
        <end position="333"/>
    </location>
</feature>
<dbReference type="GO" id="GO:0015276">
    <property type="term" value="F:ligand-gated monoatomic ion channel activity"/>
    <property type="evidence" value="ECO:0007669"/>
    <property type="project" value="InterPro"/>
</dbReference>
<evidence type="ECO:0000256" key="9">
    <source>
        <dbReference type="SAM" id="Phobius"/>
    </source>
</evidence>
<comment type="subcellular location">
    <subcellularLocation>
        <location evidence="1">Cell membrane</location>
        <topology evidence="1">Multi-pass membrane protein</topology>
    </subcellularLocation>
</comment>
<reference evidence="11" key="1">
    <citation type="submission" date="2020-08" db="EMBL/GenBank/DDBJ databases">
        <title>Spodoptera exigua strain:BAW_Kor-Di-RS1 Genome sequencing and assembly.</title>
        <authorList>
            <person name="Kim J."/>
            <person name="Nam H.Y."/>
            <person name="Kwon M."/>
            <person name="Choi J.H."/>
            <person name="Cho S.R."/>
            <person name="Kim G.-H."/>
        </authorList>
    </citation>
    <scope>NUCLEOTIDE SEQUENCE</scope>
    <source>
        <strain evidence="11">BAW_Kor-Di-RS1</strain>
        <tissue evidence="11">Whole-body</tissue>
    </source>
</reference>
<keyword evidence="5 9" id="KW-1133">Transmembrane helix</keyword>
<name>A0A835KZQ5_SPOEX</name>
<gene>
    <name evidence="11" type="ORF">HW555_012334</name>
</gene>
<dbReference type="Gene3D" id="1.10.287.70">
    <property type="match status" value="1"/>
</dbReference>
<sequence>MLRLASCYVTELINKLVVEMSNIGVRTSASFKPRSKYQDHAILYLTDLDCAQSRTVLSYALSKELFQFTYRWLILVTSPQLQQSKISLLENGPVLVDSDVVLAERIGNMPGPNGTMISTPRGYYNGSLVDVRPYRELYRRRRDMRGHPITMSNVIQDSNTTRVHLPREDRLELQYDSITKACWSAAKIGFEMINATPRYIFSYRYGYKVNGQWSGMIADLYANKADPPLAYVANVFYLPFSTRVWVTIAVCTAIATITLFLASKVEMVMTKSTTQQQLDGGICDALLLTMSAVTQQGCYLEPRRAPGRMMVFVLFTALMALYAAYSANIVVLLQAPSDSIRSLPQLANAKITLAANDVDYNHFVFNQSREPLYTSIRDRVFPVNGKAKLYSLADGVEKIRQGLFALHSVAEPVYRQIEATFLESEKCDIATVDYLVTFDSFTPVRKGSPYLELIRVVHKQIRESGIQSAIRRRYLVSKPHCTTKMSSFSSVGLLDMRPVLILMLYGVAVSVIIVIGEIIAHKLINRYYKQEI</sequence>
<dbReference type="InterPro" id="IPR052192">
    <property type="entry name" value="Insect_Ionotropic_Sensory_Rcpt"/>
</dbReference>
<organism evidence="11 12">
    <name type="scientific">Spodoptera exigua</name>
    <name type="common">Beet armyworm</name>
    <name type="synonym">Noctua fulgens</name>
    <dbReference type="NCBI Taxonomy" id="7107"/>
    <lineage>
        <taxon>Eukaryota</taxon>
        <taxon>Metazoa</taxon>
        <taxon>Ecdysozoa</taxon>
        <taxon>Arthropoda</taxon>
        <taxon>Hexapoda</taxon>
        <taxon>Insecta</taxon>
        <taxon>Pterygota</taxon>
        <taxon>Neoptera</taxon>
        <taxon>Endopterygota</taxon>
        <taxon>Lepidoptera</taxon>
        <taxon>Glossata</taxon>
        <taxon>Ditrysia</taxon>
        <taxon>Noctuoidea</taxon>
        <taxon>Noctuidae</taxon>
        <taxon>Amphipyrinae</taxon>
        <taxon>Spodoptera</taxon>
    </lineage>
</organism>
<dbReference type="AlphaFoldDB" id="A0A835KZQ5"/>
<evidence type="ECO:0000256" key="7">
    <source>
        <dbReference type="ARBA" id="ARBA00023170"/>
    </source>
</evidence>
<feature type="transmembrane region" description="Helical" evidence="9">
    <location>
        <begin position="499"/>
        <end position="520"/>
    </location>
</feature>
<keyword evidence="4 9" id="KW-0812">Transmembrane</keyword>
<evidence type="ECO:0000259" key="10">
    <source>
        <dbReference type="Pfam" id="PF00060"/>
    </source>
</evidence>
<evidence type="ECO:0000256" key="3">
    <source>
        <dbReference type="ARBA" id="ARBA00022475"/>
    </source>
</evidence>
<dbReference type="GO" id="GO:0005886">
    <property type="term" value="C:plasma membrane"/>
    <property type="evidence" value="ECO:0007669"/>
    <property type="project" value="UniProtKB-SubCell"/>
</dbReference>
<comment type="caution">
    <text evidence="11">The sequence shown here is derived from an EMBL/GenBank/DDBJ whole genome shotgun (WGS) entry which is preliminary data.</text>
</comment>
<evidence type="ECO:0000256" key="8">
    <source>
        <dbReference type="ARBA" id="ARBA00023180"/>
    </source>
</evidence>
<accession>A0A835KZQ5</accession>
<evidence type="ECO:0000256" key="2">
    <source>
        <dbReference type="ARBA" id="ARBA00008685"/>
    </source>
</evidence>
<dbReference type="Pfam" id="PF00060">
    <property type="entry name" value="Lig_chan"/>
    <property type="match status" value="1"/>
</dbReference>